<dbReference type="EMBL" id="JBFDAA010000007">
    <property type="protein sequence ID" value="KAL1130580.1"/>
    <property type="molecule type" value="Genomic_DNA"/>
</dbReference>
<reference evidence="1 2" key="1">
    <citation type="submission" date="2024-07" db="EMBL/GenBank/DDBJ databases">
        <title>Chromosome-level genome assembly of the water stick insect Ranatra chinensis (Heteroptera: Nepidae).</title>
        <authorList>
            <person name="Liu X."/>
        </authorList>
    </citation>
    <scope>NUCLEOTIDE SEQUENCE [LARGE SCALE GENOMIC DNA]</scope>
    <source>
        <strain evidence="1">Cailab_2021Rc</strain>
        <tissue evidence="1">Muscle</tissue>
    </source>
</reference>
<keyword evidence="2" id="KW-1185">Reference proteome</keyword>
<dbReference type="AlphaFoldDB" id="A0ABD0YH09"/>
<dbReference type="Proteomes" id="UP001558652">
    <property type="component" value="Unassembled WGS sequence"/>
</dbReference>
<comment type="caution">
    <text evidence="1">The sequence shown here is derived from an EMBL/GenBank/DDBJ whole genome shotgun (WGS) entry which is preliminary data.</text>
</comment>
<evidence type="ECO:0000313" key="1">
    <source>
        <dbReference type="EMBL" id="KAL1130580.1"/>
    </source>
</evidence>
<sequence>MLSSWYATKSYALAALYSPLCLMDFFSLYSPCHDVTGCLSPRVNPSVLLSQQVLRVSTPPFPNVLLRTYPSPDSFQNPYDTSTVPRWQKMLIDCILRHAVVELPRADGTTLEGRRLAYLRLEVPLLMPFGPPTTNSRLARSSSSSLCVTNPRARSIVWKLMGLRWRWRLQVTGTDSRLEGETIWAGQWFGVGLLSATSIHLLSTLLSLPISCRRACTGGDNMAEDANDNKQQMVRTWLGQHNNNNIVFVTTPHIVIRIRNTNNARLRRVKGGSGSKSVSRNCQTDLTNLRRLY</sequence>
<organism evidence="1 2">
    <name type="scientific">Ranatra chinensis</name>
    <dbReference type="NCBI Taxonomy" id="642074"/>
    <lineage>
        <taxon>Eukaryota</taxon>
        <taxon>Metazoa</taxon>
        <taxon>Ecdysozoa</taxon>
        <taxon>Arthropoda</taxon>
        <taxon>Hexapoda</taxon>
        <taxon>Insecta</taxon>
        <taxon>Pterygota</taxon>
        <taxon>Neoptera</taxon>
        <taxon>Paraneoptera</taxon>
        <taxon>Hemiptera</taxon>
        <taxon>Heteroptera</taxon>
        <taxon>Panheteroptera</taxon>
        <taxon>Nepomorpha</taxon>
        <taxon>Nepidae</taxon>
        <taxon>Ranatrinae</taxon>
        <taxon>Ranatra</taxon>
    </lineage>
</organism>
<evidence type="ECO:0000313" key="2">
    <source>
        <dbReference type="Proteomes" id="UP001558652"/>
    </source>
</evidence>
<gene>
    <name evidence="1" type="ORF">AAG570_011826</name>
</gene>
<accession>A0ABD0YH09</accession>
<proteinExistence type="predicted"/>
<name>A0ABD0YH09_9HEMI</name>
<protein>
    <submittedName>
        <fullName evidence="1">Uncharacterized protein</fullName>
    </submittedName>
</protein>